<dbReference type="Proteomes" id="UP000559010">
    <property type="component" value="Unassembled WGS sequence"/>
</dbReference>
<keyword evidence="5 7" id="KW-0671">Queuosine biosynthesis</keyword>
<feature type="active site" description="Proton acceptor" evidence="7">
    <location>
        <position position="92"/>
    </location>
</feature>
<evidence type="ECO:0000256" key="7">
    <source>
        <dbReference type="HAMAP-Rule" id="MF_00168"/>
    </source>
</evidence>
<gene>
    <name evidence="7 9" type="primary">tgt</name>
    <name evidence="9" type="ORF">HH304_12035</name>
</gene>
<evidence type="ECO:0000256" key="6">
    <source>
        <dbReference type="ARBA" id="ARBA00050112"/>
    </source>
</evidence>
<dbReference type="Gene3D" id="3.20.20.105">
    <property type="entry name" value="Queuine tRNA-ribosyltransferase-like"/>
    <property type="match status" value="1"/>
</dbReference>
<organism evidence="9 10">
    <name type="scientific">Marinigracilibium pacificum</name>
    <dbReference type="NCBI Taxonomy" id="2729599"/>
    <lineage>
        <taxon>Bacteria</taxon>
        <taxon>Pseudomonadati</taxon>
        <taxon>Bacteroidota</taxon>
        <taxon>Cytophagia</taxon>
        <taxon>Cytophagales</taxon>
        <taxon>Flammeovirgaceae</taxon>
        <taxon>Marinigracilibium</taxon>
    </lineage>
</organism>
<dbReference type="NCBIfam" id="TIGR00430">
    <property type="entry name" value="Q_tRNA_tgt"/>
    <property type="match status" value="1"/>
</dbReference>
<dbReference type="FunFam" id="3.20.20.105:FF:000001">
    <property type="entry name" value="Queuine tRNA-ribosyltransferase"/>
    <property type="match status" value="1"/>
</dbReference>
<keyword evidence="3 7" id="KW-0808">Transferase</keyword>
<evidence type="ECO:0000256" key="3">
    <source>
        <dbReference type="ARBA" id="ARBA00022679"/>
    </source>
</evidence>
<dbReference type="InterPro" id="IPR050076">
    <property type="entry name" value="ArchSynthase1/Queuine_TRR"/>
</dbReference>
<feature type="binding site" evidence="7">
    <location>
        <position position="146"/>
    </location>
    <ligand>
        <name>substrate</name>
    </ligand>
</feature>
<comment type="caution">
    <text evidence="9">The sequence shown here is derived from an EMBL/GenBank/DDBJ whole genome shotgun (WGS) entry which is preliminary data.</text>
</comment>
<comment type="pathway">
    <text evidence="1 7">tRNA modification; tRNA-queuosine biosynthesis.</text>
</comment>
<evidence type="ECO:0000256" key="5">
    <source>
        <dbReference type="ARBA" id="ARBA00022785"/>
    </source>
</evidence>
<feature type="region of interest" description="RNA binding; important for wobble base 34 recognition" evidence="7">
    <location>
        <begin position="276"/>
        <end position="280"/>
    </location>
</feature>
<dbReference type="EC" id="2.4.2.29" evidence="7"/>
<evidence type="ECO:0000259" key="8">
    <source>
        <dbReference type="Pfam" id="PF01702"/>
    </source>
</evidence>
<dbReference type="InterPro" id="IPR002616">
    <property type="entry name" value="tRNA_ribo_trans-like"/>
</dbReference>
<sequence length="376" mass="42482">MDFNITGKDLNSSARAGILKTDHGEIPTPIFMPVGTAGTVKAVHQRELQNDIEAKIILGNTYHLYLRPGLDVLEAAGGIHKFNGWEKPILTDSGGYQVYSLSNTRKIKEEGVEFRSHIDGSKHFFTPENVMDIQRTIGADIIMAFDECTPYPCDYDYAKKSMHMTHRWLKRCIKRVDETEGKYGYSQALFPIVQGSVYEDLRKQSAEEIASHGREGNAIGGLSVGEPHEMMYDMTELVCEILPEDKPRYLMGVGTPANILEGIARGVDMFDCVMPTRNARHGILFTSEGVINIKNKKWEKEFTPIDTEIGGYVSTFYTKAYLRHLIHSNEILGAQIASVHNLTFYLWLVKQARDHIISGDFNSWKNEMVVKLSERL</sequence>
<dbReference type="InterPro" id="IPR004803">
    <property type="entry name" value="TGT"/>
</dbReference>
<evidence type="ECO:0000256" key="2">
    <source>
        <dbReference type="ARBA" id="ARBA00022676"/>
    </source>
</evidence>
<dbReference type="SUPFAM" id="SSF51713">
    <property type="entry name" value="tRNA-guanine transglycosylase"/>
    <property type="match status" value="1"/>
</dbReference>
<dbReference type="NCBIfam" id="TIGR00449">
    <property type="entry name" value="tgt_general"/>
    <property type="match status" value="1"/>
</dbReference>
<dbReference type="Pfam" id="PF01702">
    <property type="entry name" value="TGT"/>
    <property type="match status" value="1"/>
</dbReference>
<dbReference type="RefSeq" id="WP_169681817.1">
    <property type="nucleotide sequence ID" value="NZ_JABBNU010000007.1"/>
</dbReference>
<keyword evidence="10" id="KW-1185">Reference proteome</keyword>
<feature type="binding site" evidence="7">
    <location>
        <begin position="92"/>
        <end position="96"/>
    </location>
    <ligand>
        <name>substrate</name>
    </ligand>
</feature>
<dbReference type="InterPro" id="IPR036511">
    <property type="entry name" value="TGT-like_sf"/>
</dbReference>
<dbReference type="EMBL" id="JABBNU010000007">
    <property type="protein sequence ID" value="NMM49131.1"/>
    <property type="molecule type" value="Genomic_DNA"/>
</dbReference>
<name>A0A848J0E7_9BACT</name>
<evidence type="ECO:0000256" key="1">
    <source>
        <dbReference type="ARBA" id="ARBA00004691"/>
    </source>
</evidence>
<keyword evidence="2 7" id="KW-0328">Glycosyltransferase</keyword>
<dbReference type="PANTHER" id="PTHR46499:SF1">
    <property type="entry name" value="QUEUINE TRNA-RIBOSYLTRANSFERASE"/>
    <property type="match status" value="1"/>
</dbReference>
<comment type="similarity">
    <text evidence="7">Belongs to the queuine tRNA-ribosyltransferase family.</text>
</comment>
<comment type="catalytic activity">
    <reaction evidence="6 7">
        <text>7-aminomethyl-7-carbaguanine + guanosine(34) in tRNA = 7-aminomethyl-7-carbaguanosine(34) in tRNA + guanine</text>
        <dbReference type="Rhea" id="RHEA:24104"/>
        <dbReference type="Rhea" id="RHEA-COMP:10341"/>
        <dbReference type="Rhea" id="RHEA-COMP:10342"/>
        <dbReference type="ChEBI" id="CHEBI:16235"/>
        <dbReference type="ChEBI" id="CHEBI:58703"/>
        <dbReference type="ChEBI" id="CHEBI:74269"/>
        <dbReference type="ChEBI" id="CHEBI:82833"/>
        <dbReference type="EC" id="2.4.2.29"/>
    </reaction>
</comment>
<dbReference type="GO" id="GO:0005829">
    <property type="term" value="C:cytosol"/>
    <property type="evidence" value="ECO:0007669"/>
    <property type="project" value="TreeGrafter"/>
</dbReference>
<feature type="region of interest" description="RNA binding" evidence="7">
    <location>
        <begin position="252"/>
        <end position="258"/>
    </location>
</feature>
<evidence type="ECO:0000256" key="4">
    <source>
        <dbReference type="ARBA" id="ARBA00022694"/>
    </source>
</evidence>
<keyword evidence="4 7" id="KW-0819">tRNA processing</keyword>
<comment type="caution">
    <text evidence="7">Lacks conserved residue(s) required for the propagation of feature annotation.</text>
</comment>
<feature type="active site" description="Nucleophile" evidence="7">
    <location>
        <position position="271"/>
    </location>
</feature>
<dbReference type="AlphaFoldDB" id="A0A848J0E7"/>
<dbReference type="PANTHER" id="PTHR46499">
    <property type="entry name" value="QUEUINE TRNA-RIBOSYLTRANSFERASE"/>
    <property type="match status" value="1"/>
</dbReference>
<protein>
    <recommendedName>
        <fullName evidence="7">Queuine tRNA-ribosyltransferase</fullName>
        <ecNumber evidence="7">2.4.2.29</ecNumber>
    </recommendedName>
    <alternativeName>
        <fullName evidence="7">Guanine insertion enzyme</fullName>
    </alternativeName>
    <alternativeName>
        <fullName evidence="7">tRNA-guanine transglycosylase</fullName>
    </alternativeName>
</protein>
<evidence type="ECO:0000313" key="10">
    <source>
        <dbReference type="Proteomes" id="UP000559010"/>
    </source>
</evidence>
<dbReference type="GO" id="GO:0008616">
    <property type="term" value="P:tRNA queuosine(34) biosynthetic process"/>
    <property type="evidence" value="ECO:0007669"/>
    <property type="project" value="UniProtKB-UniRule"/>
</dbReference>
<feature type="domain" description="tRNA-guanine(15) transglycosylase-like" evidence="8">
    <location>
        <begin position="13"/>
        <end position="371"/>
    </location>
</feature>
<reference evidence="9 10" key="1">
    <citation type="submission" date="2020-04" db="EMBL/GenBank/DDBJ databases">
        <title>Flammeovirgaceae bacterium KN852 isolated from deep sea.</title>
        <authorList>
            <person name="Zhang D.-C."/>
        </authorList>
    </citation>
    <scope>NUCLEOTIDE SEQUENCE [LARGE SCALE GENOMIC DNA]</scope>
    <source>
        <strain evidence="9 10">KN852</strain>
    </source>
</reference>
<accession>A0A848J0E7</accession>
<feature type="binding site" evidence="7">
    <location>
        <position position="194"/>
    </location>
    <ligand>
        <name>substrate</name>
    </ligand>
</feature>
<feature type="binding site" evidence="7">
    <location>
        <position position="221"/>
    </location>
    <ligand>
        <name>substrate</name>
    </ligand>
</feature>
<comment type="function">
    <text evidence="7">Catalyzes the base-exchange of a guanine (G) residue with the queuine precursor 7-aminomethyl-7-deazaguanine (PreQ1) at position 34 (anticodon wobble position) in tRNAs with GU(N) anticodons (tRNA-Asp, -Asn, -His and -Tyr). Catalysis occurs through a double-displacement mechanism. The nucleophile active site attacks the C1' of nucleotide 34 to detach the guanine base from the RNA, forming a covalent enzyme-RNA intermediate. The proton acceptor active site deprotonates the incoming PreQ1, allowing a nucleophilic attack on the C1' of the ribose to form the product. After dissociation, two additional enzymatic reactions on the tRNA convert PreQ1 to queuine (Q), resulting in the hypermodified nucleoside queuosine (7-(((4,5-cis-dihydroxy-2-cyclopenten-1-yl)amino)methyl)-7-deazaguanosine).</text>
</comment>
<comment type="subunit">
    <text evidence="7">Homodimer. Within each dimer, one monomer is responsible for RNA recognition and catalysis, while the other monomer binds to the replacement base PreQ1.</text>
</comment>
<dbReference type="UniPathway" id="UPA00392"/>
<dbReference type="HAMAP" id="MF_00168">
    <property type="entry name" value="Q_tRNA_Tgt"/>
    <property type="match status" value="1"/>
</dbReference>
<dbReference type="GO" id="GO:0008479">
    <property type="term" value="F:tRNA-guanosine(34) queuine transglycosylase activity"/>
    <property type="evidence" value="ECO:0007669"/>
    <property type="project" value="UniProtKB-UniRule"/>
</dbReference>
<evidence type="ECO:0000313" key="9">
    <source>
        <dbReference type="EMBL" id="NMM49131.1"/>
    </source>
</evidence>
<proteinExistence type="inferred from homology"/>